<dbReference type="RefSeq" id="WP_111627763.1">
    <property type="nucleotide sequence ID" value="NZ_QLMC01000002.1"/>
</dbReference>
<evidence type="ECO:0000313" key="2">
    <source>
        <dbReference type="Proteomes" id="UP000248790"/>
    </source>
</evidence>
<proteinExistence type="predicted"/>
<accession>A0A327X2V2</accession>
<dbReference type="AlphaFoldDB" id="A0A327X2V2"/>
<dbReference type="EMBL" id="QLMC01000002">
    <property type="protein sequence ID" value="RAJ99978.1"/>
    <property type="molecule type" value="Genomic_DNA"/>
</dbReference>
<gene>
    <name evidence="1" type="ORF">LX87_01676</name>
</gene>
<comment type="caution">
    <text evidence="1">The sequence shown here is derived from an EMBL/GenBank/DDBJ whole genome shotgun (WGS) entry which is preliminary data.</text>
</comment>
<protein>
    <submittedName>
        <fullName evidence="1">Uncharacterized protein</fullName>
    </submittedName>
</protein>
<organism evidence="1 2">
    <name type="scientific">Larkinella arboricola</name>
    <dbReference type="NCBI Taxonomy" id="643671"/>
    <lineage>
        <taxon>Bacteria</taxon>
        <taxon>Pseudomonadati</taxon>
        <taxon>Bacteroidota</taxon>
        <taxon>Cytophagia</taxon>
        <taxon>Cytophagales</taxon>
        <taxon>Spirosomataceae</taxon>
        <taxon>Larkinella</taxon>
    </lineage>
</organism>
<sequence length="163" mass="18945">MIANILLPKETIWFLLILSIGLISCDAKKQASKAEKASSKKTLRISSRDTIQATDLFEYYLHSLALDKEKEAQRMLKGKKFYIKGRIKIPDKEWKDRLEYVQLRAHQKYNTELILCHLTNNIDREKLSILSENTSVILFGEYIGYNHFPTMKDCHLVSVTPLK</sequence>
<evidence type="ECO:0000313" key="1">
    <source>
        <dbReference type="EMBL" id="RAJ99978.1"/>
    </source>
</evidence>
<keyword evidence="2" id="KW-1185">Reference proteome</keyword>
<dbReference type="Proteomes" id="UP000248790">
    <property type="component" value="Unassembled WGS sequence"/>
</dbReference>
<name>A0A327X2V2_LARAB</name>
<reference evidence="1 2" key="1">
    <citation type="submission" date="2018-06" db="EMBL/GenBank/DDBJ databases">
        <title>Genomic Encyclopedia of Archaeal and Bacterial Type Strains, Phase II (KMG-II): from individual species to whole genera.</title>
        <authorList>
            <person name="Goeker M."/>
        </authorList>
    </citation>
    <scope>NUCLEOTIDE SEQUENCE [LARGE SCALE GENOMIC DNA]</scope>
    <source>
        <strain evidence="1 2">DSM 21851</strain>
    </source>
</reference>